<dbReference type="Gene3D" id="2.40.50.100">
    <property type="match status" value="2"/>
</dbReference>
<evidence type="ECO:0000259" key="3">
    <source>
        <dbReference type="Pfam" id="PF25954"/>
    </source>
</evidence>
<protein>
    <submittedName>
        <fullName evidence="6">RND family efflux transporter MFP subunit</fullName>
    </submittedName>
</protein>
<feature type="domain" description="CusB-like beta-barrel" evidence="3">
    <location>
        <begin position="281"/>
        <end position="351"/>
    </location>
</feature>
<dbReference type="Pfam" id="PF25989">
    <property type="entry name" value="YknX_C"/>
    <property type="match status" value="1"/>
</dbReference>
<dbReference type="NCBIfam" id="TIGR01730">
    <property type="entry name" value="RND_mfp"/>
    <property type="match status" value="1"/>
</dbReference>
<dbReference type="InterPro" id="IPR006143">
    <property type="entry name" value="RND_pump_MFP"/>
</dbReference>
<evidence type="ECO:0000256" key="2">
    <source>
        <dbReference type="SAM" id="MobiDB-lite"/>
    </source>
</evidence>
<evidence type="ECO:0000259" key="4">
    <source>
        <dbReference type="Pfam" id="PF25973"/>
    </source>
</evidence>
<dbReference type="Pfam" id="PF25973">
    <property type="entry name" value="BSH_CzcB"/>
    <property type="match status" value="1"/>
</dbReference>
<feature type="region of interest" description="Disordered" evidence="2">
    <location>
        <begin position="423"/>
        <end position="449"/>
    </location>
</feature>
<dbReference type="PANTHER" id="PTHR30469:SF15">
    <property type="entry name" value="HLYD FAMILY OF SECRETION PROTEINS"/>
    <property type="match status" value="1"/>
</dbReference>
<proteinExistence type="inferred from homology"/>
<organism evidence="6 7">
    <name type="scientific">Edaphobacter aggregans</name>
    <dbReference type="NCBI Taxonomy" id="570835"/>
    <lineage>
        <taxon>Bacteria</taxon>
        <taxon>Pseudomonadati</taxon>
        <taxon>Acidobacteriota</taxon>
        <taxon>Terriglobia</taxon>
        <taxon>Terriglobales</taxon>
        <taxon>Acidobacteriaceae</taxon>
        <taxon>Edaphobacter</taxon>
    </lineage>
</organism>
<evidence type="ECO:0000259" key="5">
    <source>
        <dbReference type="Pfam" id="PF25989"/>
    </source>
</evidence>
<dbReference type="SUPFAM" id="SSF111369">
    <property type="entry name" value="HlyD-like secretion proteins"/>
    <property type="match status" value="2"/>
</dbReference>
<dbReference type="GO" id="GO:1990281">
    <property type="term" value="C:efflux pump complex"/>
    <property type="evidence" value="ECO:0007669"/>
    <property type="project" value="TreeGrafter"/>
</dbReference>
<dbReference type="AlphaFoldDB" id="A0A3R9NUT9"/>
<dbReference type="Proteomes" id="UP000269669">
    <property type="component" value="Unassembled WGS sequence"/>
</dbReference>
<evidence type="ECO:0000313" key="6">
    <source>
        <dbReference type="EMBL" id="RSL15096.1"/>
    </source>
</evidence>
<accession>A0A3R9NUT9</accession>
<dbReference type="Gene3D" id="1.10.287.470">
    <property type="entry name" value="Helix hairpin bin"/>
    <property type="match status" value="2"/>
</dbReference>
<feature type="domain" description="YknX-like C-terminal permuted SH3-like" evidence="5">
    <location>
        <begin position="357"/>
        <end position="427"/>
    </location>
</feature>
<dbReference type="InterPro" id="IPR058792">
    <property type="entry name" value="Beta-barrel_RND_2"/>
</dbReference>
<dbReference type="Gene3D" id="2.40.420.20">
    <property type="match status" value="1"/>
</dbReference>
<evidence type="ECO:0000313" key="7">
    <source>
        <dbReference type="Proteomes" id="UP000269669"/>
    </source>
</evidence>
<dbReference type="InterPro" id="IPR058637">
    <property type="entry name" value="YknX-like_C"/>
</dbReference>
<keyword evidence="7" id="KW-1185">Reference proteome</keyword>
<dbReference type="InterPro" id="IPR058647">
    <property type="entry name" value="BSH_CzcB-like"/>
</dbReference>
<reference evidence="6 7" key="1">
    <citation type="submission" date="2018-12" db="EMBL/GenBank/DDBJ databases">
        <title>Sequencing of bacterial isolates from soil warming experiment in Harvard Forest, Massachusetts, USA.</title>
        <authorList>
            <person name="Deangelis K."/>
        </authorList>
    </citation>
    <scope>NUCLEOTIDE SEQUENCE [LARGE SCALE GENOMIC DNA]</scope>
    <source>
        <strain evidence="6 7">EB153</strain>
    </source>
</reference>
<comment type="similarity">
    <text evidence="1">Belongs to the membrane fusion protein (MFP) (TC 8.A.1) family.</text>
</comment>
<dbReference type="Pfam" id="PF25954">
    <property type="entry name" value="Beta-barrel_RND_2"/>
    <property type="match status" value="1"/>
</dbReference>
<dbReference type="Gene3D" id="2.40.30.170">
    <property type="match status" value="1"/>
</dbReference>
<dbReference type="EMBL" id="RSDW01000001">
    <property type="protein sequence ID" value="RSL15096.1"/>
    <property type="molecule type" value="Genomic_DNA"/>
</dbReference>
<dbReference type="GO" id="GO:0015562">
    <property type="term" value="F:efflux transmembrane transporter activity"/>
    <property type="evidence" value="ECO:0007669"/>
    <property type="project" value="TreeGrafter"/>
</dbReference>
<gene>
    <name evidence="6" type="ORF">EDE15_0572</name>
</gene>
<name>A0A3R9NUT9_9BACT</name>
<feature type="domain" description="CzcB-like barrel-sandwich hybrid" evidence="4">
    <location>
        <begin position="81"/>
        <end position="273"/>
    </location>
</feature>
<dbReference type="PANTHER" id="PTHR30469">
    <property type="entry name" value="MULTIDRUG RESISTANCE PROTEIN MDTA"/>
    <property type="match status" value="1"/>
</dbReference>
<comment type="caution">
    <text evidence="6">The sequence shown here is derived from an EMBL/GenBank/DDBJ whole genome shotgun (WGS) entry which is preliminary data.</text>
</comment>
<sequence>MKRPMRTHDQYSARSTQNKQFRLYRSLLLCSATWAIVSAIGCTKKESLPETVVTVQAEKPEQGSITEHITVDAALSPLTQAALSPKITAPIKHFDVQRGTRVKAGQLLATLENKDLQAAALDNKGSFTAAQAAYDTATQAQVPEDLQKAQLDLAQATANLKLNESIVTSRKQLFAEGAIPGRDLDTATAALVQAQAVYDIAKQHYDSMQRVSHKAALKTAEGQLASAEGKLRGAEAQVSYSEIRSPIDGVVTDRSLFAGETAPAGTPLITVMDTSSLIAKVHLAQSVAQRLAVGDEATITIPGREKDVPAKVSLISPALDPGSTTVEVWLRIDNKKGELKVGTPVRASIAGRSVANALKIPSAAVLTAQDNSKSVMVVGADGVSHRKPVEVGIQNDGDIQIVSGLTANDVVVTGGAYGLEDGTKIKVGAEGDDDKEKPAAGKSGDGDEK</sequence>
<evidence type="ECO:0000256" key="1">
    <source>
        <dbReference type="ARBA" id="ARBA00009477"/>
    </source>
</evidence>